<dbReference type="Proteomes" id="UP000235826">
    <property type="component" value="Chromosome"/>
</dbReference>
<protein>
    <recommendedName>
        <fullName evidence="4">HTH araC/xylS-type domain-containing protein</fullName>
    </recommendedName>
</protein>
<keyword evidence="3" id="KW-0804">Transcription</keyword>
<keyword evidence="6" id="KW-1185">Reference proteome</keyword>
<evidence type="ECO:0000313" key="5">
    <source>
        <dbReference type="EMBL" id="AUP79996.1"/>
    </source>
</evidence>
<dbReference type="AlphaFoldDB" id="A0A2K9PSF9"/>
<organism evidence="5 6">
    <name type="scientific">Flavivirga eckloniae</name>
    <dbReference type="NCBI Taxonomy" id="1803846"/>
    <lineage>
        <taxon>Bacteria</taxon>
        <taxon>Pseudomonadati</taxon>
        <taxon>Bacteroidota</taxon>
        <taxon>Flavobacteriia</taxon>
        <taxon>Flavobacteriales</taxon>
        <taxon>Flavobacteriaceae</taxon>
        <taxon>Flavivirga</taxon>
    </lineage>
</organism>
<dbReference type="GO" id="GO:0000976">
    <property type="term" value="F:transcription cis-regulatory region binding"/>
    <property type="evidence" value="ECO:0007669"/>
    <property type="project" value="TreeGrafter"/>
</dbReference>
<proteinExistence type="predicted"/>
<dbReference type="RefSeq" id="WP_102756648.1">
    <property type="nucleotide sequence ID" value="NZ_CP025791.1"/>
</dbReference>
<evidence type="ECO:0000256" key="1">
    <source>
        <dbReference type="ARBA" id="ARBA00023015"/>
    </source>
</evidence>
<feature type="domain" description="HTH araC/xylS-type" evidence="4">
    <location>
        <begin position="225"/>
        <end position="327"/>
    </location>
</feature>
<dbReference type="OrthoDB" id="5582699at2"/>
<dbReference type="SUPFAM" id="SSF46689">
    <property type="entry name" value="Homeodomain-like"/>
    <property type="match status" value="1"/>
</dbReference>
<evidence type="ECO:0000256" key="3">
    <source>
        <dbReference type="ARBA" id="ARBA00023163"/>
    </source>
</evidence>
<dbReference type="KEGG" id="fek:C1H87_15315"/>
<gene>
    <name evidence="5" type="ORF">C1H87_15315</name>
</gene>
<dbReference type="EMBL" id="CP025791">
    <property type="protein sequence ID" value="AUP79996.1"/>
    <property type="molecule type" value="Genomic_DNA"/>
</dbReference>
<dbReference type="GO" id="GO:0003700">
    <property type="term" value="F:DNA-binding transcription factor activity"/>
    <property type="evidence" value="ECO:0007669"/>
    <property type="project" value="InterPro"/>
</dbReference>
<name>A0A2K9PSF9_9FLAO</name>
<dbReference type="PANTHER" id="PTHR47894:SF1">
    <property type="entry name" value="HTH-TYPE TRANSCRIPTIONAL REGULATOR VQSM"/>
    <property type="match status" value="1"/>
</dbReference>
<sequence>MKQKYFVYQLTYVNPLLKALKNSDISVEKLIKISKLHHFDLSDSQKYIPSEVLYDFLLLARSHSKTTNLIAPCYNYFKVSELGDHGDYISKLPILYQVLQQFIVHKSMFQTNTQNDLRIENGIAQFSFTFLDKYSAGRKIAENMYLAIILQTFQLFGGQNWIPLELHVPYRLISDIQPMLPKGEYIIRLNQKKFAILFSQPLLFKNRHTTPSELKKPSILGHTNRSFVTTIEKVLNSYKPGYIPSLKDLSNHFNTSESSIKRCLKSEKAKFSNILERILFKKAANLLSNSNLNIYLIGEHLGYSDSPNFIRSFKKWSGTTPGIYRNSMLKQEKR</sequence>
<dbReference type="Gene3D" id="1.10.10.60">
    <property type="entry name" value="Homeodomain-like"/>
    <property type="match status" value="1"/>
</dbReference>
<dbReference type="SMART" id="SM00342">
    <property type="entry name" value="HTH_ARAC"/>
    <property type="match status" value="1"/>
</dbReference>
<dbReference type="Pfam" id="PF12833">
    <property type="entry name" value="HTH_18"/>
    <property type="match status" value="1"/>
</dbReference>
<evidence type="ECO:0000313" key="6">
    <source>
        <dbReference type="Proteomes" id="UP000235826"/>
    </source>
</evidence>
<evidence type="ECO:0000259" key="4">
    <source>
        <dbReference type="PROSITE" id="PS01124"/>
    </source>
</evidence>
<dbReference type="InterPro" id="IPR009057">
    <property type="entry name" value="Homeodomain-like_sf"/>
</dbReference>
<dbReference type="GO" id="GO:0005829">
    <property type="term" value="C:cytosol"/>
    <property type="evidence" value="ECO:0007669"/>
    <property type="project" value="TreeGrafter"/>
</dbReference>
<reference evidence="5 6" key="1">
    <citation type="submission" date="2018-01" db="EMBL/GenBank/DDBJ databases">
        <title>Complete genome sequence of Flavivirga eckloniae ECD14 isolated from seaweed Ecklonia cava.</title>
        <authorList>
            <person name="Lee J.H."/>
            <person name="Baik K.S."/>
            <person name="Seong C.N."/>
        </authorList>
    </citation>
    <scope>NUCLEOTIDE SEQUENCE [LARGE SCALE GENOMIC DNA]</scope>
    <source>
        <strain evidence="5 6">ECD14</strain>
    </source>
</reference>
<keyword evidence="2" id="KW-0238">DNA-binding</keyword>
<dbReference type="PANTHER" id="PTHR47894">
    <property type="entry name" value="HTH-TYPE TRANSCRIPTIONAL REGULATOR GADX"/>
    <property type="match status" value="1"/>
</dbReference>
<dbReference type="InterPro" id="IPR018060">
    <property type="entry name" value="HTH_AraC"/>
</dbReference>
<dbReference type="PROSITE" id="PS01124">
    <property type="entry name" value="HTH_ARAC_FAMILY_2"/>
    <property type="match status" value="1"/>
</dbReference>
<keyword evidence="1" id="KW-0805">Transcription regulation</keyword>
<accession>A0A2K9PSF9</accession>
<evidence type="ECO:0000256" key="2">
    <source>
        <dbReference type="ARBA" id="ARBA00023125"/>
    </source>
</evidence>